<dbReference type="Pfam" id="PF00089">
    <property type="entry name" value="Trypsin"/>
    <property type="match status" value="2"/>
</dbReference>
<dbReference type="InterPro" id="IPR043504">
    <property type="entry name" value="Peptidase_S1_PA_chymotrypsin"/>
</dbReference>
<reference evidence="3" key="2">
    <citation type="submission" date="2023-03" db="UniProtKB">
        <authorList>
            <consortium name="EnsemblMetazoa"/>
        </authorList>
    </citation>
    <scope>IDENTIFICATION</scope>
    <source>
        <strain evidence="3">FAR1</strain>
    </source>
</reference>
<name>A0A9I3GJH1_9DIPT</name>
<evidence type="ECO:0000256" key="1">
    <source>
        <dbReference type="ARBA" id="ARBA00024195"/>
    </source>
</evidence>
<evidence type="ECO:0000313" key="3">
    <source>
        <dbReference type="EnsemblMetazoa" id="AFAF021893-PA"/>
    </source>
</evidence>
<dbReference type="PANTHER" id="PTHR24260">
    <property type="match status" value="1"/>
</dbReference>
<dbReference type="Proteomes" id="UP000075886">
    <property type="component" value="Unassembled WGS sequence"/>
</dbReference>
<dbReference type="InterPro" id="IPR009003">
    <property type="entry name" value="Peptidase_S1_PA"/>
</dbReference>
<dbReference type="AlphaFoldDB" id="A0A9I3GJH1"/>
<feature type="domain" description="Peptidase S1" evidence="2">
    <location>
        <begin position="332"/>
        <end position="573"/>
    </location>
</feature>
<dbReference type="InterPro" id="IPR051333">
    <property type="entry name" value="CLIP_Serine_Protease"/>
</dbReference>
<dbReference type="SUPFAM" id="SSF50494">
    <property type="entry name" value="Trypsin-like serine proteases"/>
    <property type="match status" value="4"/>
</dbReference>
<evidence type="ECO:0000259" key="2">
    <source>
        <dbReference type="PROSITE" id="PS50240"/>
    </source>
</evidence>
<evidence type="ECO:0000313" key="4">
    <source>
        <dbReference type="Proteomes" id="UP000075886"/>
    </source>
</evidence>
<accession>A0A9I3GJH1</accession>
<dbReference type="Gene3D" id="2.40.10.10">
    <property type="entry name" value="Trypsin-like serine proteases"/>
    <property type="match status" value="4"/>
</dbReference>
<protein>
    <recommendedName>
        <fullName evidence="2">Peptidase S1 domain-containing protein</fullName>
    </recommendedName>
</protein>
<dbReference type="EnsemblMetazoa" id="AFAF021893-RA">
    <property type="protein sequence ID" value="AFAF021893-PA"/>
    <property type="gene ID" value="AFAF021893"/>
</dbReference>
<dbReference type="EMBL" id="AXCN02001636">
    <property type="status" value="NOT_ANNOTATED_CDS"/>
    <property type="molecule type" value="Genomic_DNA"/>
</dbReference>
<dbReference type="SMART" id="SM00020">
    <property type="entry name" value="Tryp_SPc"/>
    <property type="match status" value="1"/>
</dbReference>
<reference evidence="4" key="1">
    <citation type="submission" date="2014-01" db="EMBL/GenBank/DDBJ databases">
        <title>The Genome Sequence of Anopheles farauti FAR1 (V2).</title>
        <authorList>
            <consortium name="The Broad Institute Genomics Platform"/>
            <person name="Neafsey D.E."/>
            <person name="Besansky N."/>
            <person name="Howell P."/>
            <person name="Walton C."/>
            <person name="Young S.K."/>
            <person name="Zeng Q."/>
            <person name="Gargeya S."/>
            <person name="Fitzgerald M."/>
            <person name="Haas B."/>
            <person name="Abouelleil A."/>
            <person name="Allen A.W."/>
            <person name="Alvarado L."/>
            <person name="Arachchi H.M."/>
            <person name="Berlin A.M."/>
            <person name="Chapman S.B."/>
            <person name="Gainer-Dewar J."/>
            <person name="Goldberg J."/>
            <person name="Griggs A."/>
            <person name="Gujja S."/>
            <person name="Hansen M."/>
            <person name="Howarth C."/>
            <person name="Imamovic A."/>
            <person name="Ireland A."/>
            <person name="Larimer J."/>
            <person name="McCowan C."/>
            <person name="Murphy C."/>
            <person name="Pearson M."/>
            <person name="Poon T.W."/>
            <person name="Priest M."/>
            <person name="Roberts A."/>
            <person name="Saif S."/>
            <person name="Shea T."/>
            <person name="Sisk P."/>
            <person name="Sykes S."/>
            <person name="Wortman J."/>
            <person name="Nusbaum C."/>
            <person name="Birren B."/>
        </authorList>
    </citation>
    <scope>NUCLEOTIDE SEQUENCE [LARGE SCALE GENOMIC DNA]</scope>
    <source>
        <strain evidence="4">FAR1</strain>
    </source>
</reference>
<organism evidence="3 4">
    <name type="scientific">Anopheles farauti</name>
    <dbReference type="NCBI Taxonomy" id="69004"/>
    <lineage>
        <taxon>Eukaryota</taxon>
        <taxon>Metazoa</taxon>
        <taxon>Ecdysozoa</taxon>
        <taxon>Arthropoda</taxon>
        <taxon>Hexapoda</taxon>
        <taxon>Insecta</taxon>
        <taxon>Pterygota</taxon>
        <taxon>Neoptera</taxon>
        <taxon>Endopterygota</taxon>
        <taxon>Diptera</taxon>
        <taxon>Nematocera</taxon>
        <taxon>Culicoidea</taxon>
        <taxon>Culicidae</taxon>
        <taxon>Anophelinae</taxon>
        <taxon>Anopheles</taxon>
    </lineage>
</organism>
<comment type="similarity">
    <text evidence="1">Belongs to the peptidase S1 family. CLIP subfamily.</text>
</comment>
<dbReference type="GO" id="GO:0004252">
    <property type="term" value="F:serine-type endopeptidase activity"/>
    <property type="evidence" value="ECO:0007669"/>
    <property type="project" value="InterPro"/>
</dbReference>
<dbReference type="InterPro" id="IPR001254">
    <property type="entry name" value="Trypsin_dom"/>
</dbReference>
<keyword evidence="4" id="KW-1185">Reference proteome</keyword>
<dbReference type="GO" id="GO:0006508">
    <property type="term" value="P:proteolysis"/>
    <property type="evidence" value="ECO:0007669"/>
    <property type="project" value="InterPro"/>
</dbReference>
<proteinExistence type="inferred from homology"/>
<dbReference type="PROSITE" id="PS50240">
    <property type="entry name" value="TRYPSIN_DOM"/>
    <property type="match status" value="1"/>
</dbReference>
<sequence>MFFEINGKWFVRGIVSFTPGRDYDNQHRDKPTVFTDVKKYVGWIKPYIDERVLHDESEVIVDYDEKLQLFNFETCGKMIDNSPYAYAKVNKVLPIEKDISCFATFISNVYAIAPAQCFPNLGIKSVAIHPKFDSATYAYDIALIEMYYPVERPAFRPMCLPVTPEMRIKSFENLYFTFGLGITAVTHLNQSECEANHTYSRLLKHVSRFCVEPADDVLLYSMFEGAPFFQKRTRGGKEQGFLLGILSLGYFMNSSRAFFINDINEYIDWILYNMKVYDPEETQTEQYSLQNASLPSKRNEPDERWWKTLNDRGSCGEPNTYIGKWYGNVMLPWIGWLQRDRHASIVDMRDSALATLIHARFALAAAVVMENTARWRFITFGALGSYFACQAANCEYLIRVVEIRDITIHPNYTKSPRQNDIALIEVWPEMFKSYENIQPICLPWTEDFGSYKTARLTVSTNAQLWINERQLERVNSTNCQQRFLANGYHVEKELISICAIYSKGQEPVTLVPGAPLQAEVILNGSRRYFLSGLSYDVTSNKIRIYPDRINTFFMPLIFIDINNYLDWILEEVYRVYSIRFRVSTNGTLEKKNNQLQLHQVHLSAFKSISKNQLLNFNKCGVTSLEKRDLLLYPKYPKKILRIHNSTIPWFGLFYSSYFDSKQSQCAIILVSDWYGISTASCANNSTGLVGFWNGEIVHLFPVRKVIVHSDYHPDDLNNNIAVVQLASSASNITQICLPLVDSIRTLDYERSKLGTYVTGMHYSYGVDTSFDLFSIPSNDRYVDSIYCEIYRNESKPKHERHSKPLNVNSTICVRNYDDPRFYGLETKIEGSPMFSLHVLDGVERHFLRGISLRSGTMADTASMFYLEIDDYLEWILDNMNDMSHSYLPK</sequence>
<dbReference type="PANTHER" id="PTHR24260:SF139">
    <property type="entry name" value="CLIP DOMAIN-CONTAINING SERINE PROTEASE"/>
    <property type="match status" value="1"/>
</dbReference>